<dbReference type="GO" id="GO:0044781">
    <property type="term" value="P:bacterial-type flagellum organization"/>
    <property type="evidence" value="ECO:0007669"/>
    <property type="project" value="UniProtKB-KW"/>
</dbReference>
<keyword evidence="3" id="KW-0282">Flagellum</keyword>
<dbReference type="Pfam" id="PF03963">
    <property type="entry name" value="FlgD"/>
    <property type="match status" value="1"/>
</dbReference>
<keyword evidence="1" id="KW-1005">Bacterial flagellum biogenesis</keyword>
<proteinExistence type="predicted"/>
<keyword evidence="3" id="KW-0969">Cilium</keyword>
<evidence type="ECO:0000313" key="3">
    <source>
        <dbReference type="EMBL" id="KUG03595.1"/>
    </source>
</evidence>
<dbReference type="EMBL" id="LNQE01001877">
    <property type="protein sequence ID" value="KUG03595.1"/>
    <property type="molecule type" value="Genomic_DNA"/>
</dbReference>
<organism evidence="3">
    <name type="scientific">hydrocarbon metagenome</name>
    <dbReference type="NCBI Taxonomy" id="938273"/>
    <lineage>
        <taxon>unclassified sequences</taxon>
        <taxon>metagenomes</taxon>
        <taxon>ecological metagenomes</taxon>
    </lineage>
</organism>
<dbReference type="InterPro" id="IPR005648">
    <property type="entry name" value="FlgD"/>
</dbReference>
<feature type="compositionally biased region" description="Polar residues" evidence="2">
    <location>
        <begin position="154"/>
        <end position="164"/>
    </location>
</feature>
<gene>
    <name evidence="3" type="ORF">ASZ90_019028</name>
</gene>
<sequence length="174" mass="18610">MSISSVAADYTNTNSTSSITGNSELGKDQFLELLVTQLRYQDPLEPMKDQEFIAQLATFSQLEEIQNLSATVEALSSSFTSYISGSMSLQLAGTLIGREVSYADPDAVETGEAEELLTGVIERVIFKDGVPYFAIGDHEVSAEYIMELGSLAQSPAGSTAGSDTTSEEAEQADE</sequence>
<protein>
    <submittedName>
        <fullName evidence="3">Flagellar basal-body rod modification protein flgd</fullName>
    </submittedName>
</protein>
<name>A0A0W8E4P8_9ZZZZ</name>
<evidence type="ECO:0000256" key="1">
    <source>
        <dbReference type="ARBA" id="ARBA00022795"/>
    </source>
</evidence>
<accession>A0A0W8E4P8</accession>
<comment type="caution">
    <text evidence="3">The sequence shown here is derived from an EMBL/GenBank/DDBJ whole genome shotgun (WGS) entry which is preliminary data.</text>
</comment>
<reference evidence="3" key="1">
    <citation type="journal article" date="2015" name="Proc. Natl. Acad. Sci. U.S.A.">
        <title>Networks of energetic and metabolic interactions define dynamics in microbial communities.</title>
        <authorList>
            <person name="Embree M."/>
            <person name="Liu J.K."/>
            <person name="Al-Bassam M.M."/>
            <person name="Zengler K."/>
        </authorList>
    </citation>
    <scope>NUCLEOTIDE SEQUENCE</scope>
</reference>
<dbReference type="AlphaFoldDB" id="A0A0W8E4P8"/>
<evidence type="ECO:0000256" key="2">
    <source>
        <dbReference type="SAM" id="MobiDB-lite"/>
    </source>
</evidence>
<feature type="compositionally biased region" description="Acidic residues" evidence="2">
    <location>
        <begin position="165"/>
        <end position="174"/>
    </location>
</feature>
<feature type="region of interest" description="Disordered" evidence="2">
    <location>
        <begin position="154"/>
        <end position="174"/>
    </location>
</feature>
<keyword evidence="3" id="KW-0966">Cell projection</keyword>